<name>A0A1F5T344_9BACT</name>
<protein>
    <submittedName>
        <fullName evidence="1">Uncharacterized protein</fullName>
    </submittedName>
</protein>
<accession>A0A1F5T344</accession>
<sequence>MPKRVDGFACEECDALFPTMEDCADHEANCKNLFAMLKPDTLLWVDSTCPESFKEDVPSNGPFIVSETDPDDILCRLVSHEIDMDDAKCLREYHHGKENKENAHFDVSITLNYCAIVLDERYEGFSGVFTISDSVENVYGFLTAFNSNAGDSVDIGDTAVNIHVICQKGELEVVSEWKTYLRRLRMLGKLLVAKGHLTERELPPEHICLKAE</sequence>
<gene>
    <name evidence="1" type="ORF">A2478_01640</name>
</gene>
<dbReference type="EMBL" id="MFGJ01000001">
    <property type="protein sequence ID" value="OGF33385.1"/>
    <property type="molecule type" value="Genomic_DNA"/>
</dbReference>
<organism evidence="1 2">
    <name type="scientific">Candidatus Falkowbacteria bacterium RIFOXYC2_FULL_36_12</name>
    <dbReference type="NCBI Taxonomy" id="1798002"/>
    <lineage>
        <taxon>Bacteria</taxon>
        <taxon>Candidatus Falkowiibacteriota</taxon>
    </lineage>
</organism>
<proteinExistence type="predicted"/>
<evidence type="ECO:0000313" key="1">
    <source>
        <dbReference type="EMBL" id="OGF33385.1"/>
    </source>
</evidence>
<reference evidence="1 2" key="1">
    <citation type="journal article" date="2016" name="Nat. Commun.">
        <title>Thousands of microbial genomes shed light on interconnected biogeochemical processes in an aquifer system.</title>
        <authorList>
            <person name="Anantharaman K."/>
            <person name="Brown C.T."/>
            <person name="Hug L.A."/>
            <person name="Sharon I."/>
            <person name="Castelle C.J."/>
            <person name="Probst A.J."/>
            <person name="Thomas B.C."/>
            <person name="Singh A."/>
            <person name="Wilkins M.J."/>
            <person name="Karaoz U."/>
            <person name="Brodie E.L."/>
            <person name="Williams K.H."/>
            <person name="Hubbard S.S."/>
            <person name="Banfield J.F."/>
        </authorList>
    </citation>
    <scope>NUCLEOTIDE SEQUENCE [LARGE SCALE GENOMIC DNA]</scope>
</reference>
<dbReference type="STRING" id="1798002.A2478_01640"/>
<dbReference type="Proteomes" id="UP000179001">
    <property type="component" value="Unassembled WGS sequence"/>
</dbReference>
<comment type="caution">
    <text evidence="1">The sequence shown here is derived from an EMBL/GenBank/DDBJ whole genome shotgun (WGS) entry which is preliminary data.</text>
</comment>
<dbReference type="AlphaFoldDB" id="A0A1F5T344"/>
<evidence type="ECO:0000313" key="2">
    <source>
        <dbReference type="Proteomes" id="UP000179001"/>
    </source>
</evidence>